<comment type="caution">
    <text evidence="2">The sequence shown here is derived from an EMBL/GenBank/DDBJ whole genome shotgun (WGS) entry which is preliminary data.</text>
</comment>
<reference evidence="2" key="1">
    <citation type="submission" date="2016-10" db="EMBL/GenBank/DDBJ databases">
        <title>Sequence of Gallionella enrichment culture.</title>
        <authorList>
            <person name="Poehlein A."/>
            <person name="Muehling M."/>
            <person name="Daniel R."/>
        </authorList>
    </citation>
    <scope>NUCLEOTIDE SEQUENCE</scope>
</reference>
<feature type="compositionally biased region" description="Basic and acidic residues" evidence="1">
    <location>
        <begin position="11"/>
        <end position="25"/>
    </location>
</feature>
<proteinExistence type="predicted"/>
<organism evidence="2">
    <name type="scientific">mine drainage metagenome</name>
    <dbReference type="NCBI Taxonomy" id="410659"/>
    <lineage>
        <taxon>unclassified sequences</taxon>
        <taxon>metagenomes</taxon>
        <taxon>ecological metagenomes</taxon>
    </lineage>
</organism>
<name>A0A1J5NYT2_9ZZZZ</name>
<accession>A0A1J5NYT2</accession>
<evidence type="ECO:0000256" key="1">
    <source>
        <dbReference type="SAM" id="MobiDB-lite"/>
    </source>
</evidence>
<sequence length="78" mass="8168">MEDAGIFGHVGRKDGDGVARPEAARGKAAGKTLDGVDHLISAKRMAVKRVDQRGFVAQHAQTVQHDVGDGAVGNRHIG</sequence>
<feature type="region of interest" description="Disordered" evidence="1">
    <location>
        <begin position="1"/>
        <end position="30"/>
    </location>
</feature>
<evidence type="ECO:0000313" key="2">
    <source>
        <dbReference type="EMBL" id="OIQ63392.1"/>
    </source>
</evidence>
<dbReference type="AlphaFoldDB" id="A0A1J5NYT2"/>
<protein>
    <submittedName>
        <fullName evidence="2">Uncharacterized protein</fullName>
    </submittedName>
</protein>
<dbReference type="EMBL" id="MLJW01009046">
    <property type="protein sequence ID" value="OIQ63392.1"/>
    <property type="molecule type" value="Genomic_DNA"/>
</dbReference>
<gene>
    <name evidence="2" type="ORF">GALL_550660</name>
</gene>